<feature type="compositionally biased region" description="Basic and acidic residues" evidence="1">
    <location>
        <begin position="624"/>
        <end position="641"/>
    </location>
</feature>
<gene>
    <name evidence="3" type="ORF">CEP51_001249</name>
</gene>
<dbReference type="InterPro" id="IPR010730">
    <property type="entry name" value="HET"/>
</dbReference>
<dbReference type="PANTHER" id="PTHR10622">
    <property type="entry name" value="HET DOMAIN-CONTAINING PROTEIN"/>
    <property type="match status" value="1"/>
</dbReference>
<organism evidence="3 4">
    <name type="scientific">Fusarium floridanum</name>
    <dbReference type="NCBI Taxonomy" id="1325733"/>
    <lineage>
        <taxon>Eukaryota</taxon>
        <taxon>Fungi</taxon>
        <taxon>Dikarya</taxon>
        <taxon>Ascomycota</taxon>
        <taxon>Pezizomycotina</taxon>
        <taxon>Sordariomycetes</taxon>
        <taxon>Hypocreomycetidae</taxon>
        <taxon>Hypocreales</taxon>
        <taxon>Nectriaceae</taxon>
        <taxon>Fusarium</taxon>
        <taxon>Fusarium solani species complex</taxon>
    </lineage>
</organism>
<sequence length="647" mass="74572">MRLLETKSYELFEASDIPAPFPSYAILSHTWISSKDEITYQDMKTRKGDIKNDVYKQKGWSKLRKYCDRAAKDGWEWAWMDTCCIDKTNPADTQEAINAMFRWYQSAGICYAHLEDVDVLRDVKDMDLPQNVDFDGTVGSRNAANPNGPLHKALERFFIKAKWFTRGWTLQELLAPHYLVFVDRAWRRIGTRESWAHEIERASNIEAHHLTSFEPTDFASCSTAMRFSWASGRETTVEEDETYSLLGLFGISLPLIYGEGSRQAFNRLQRQLIIVYNDDSLFSWKEPQAIGGRPVRPEHQGKLQFWTTIRSLFADCSVTASKSGWGILARSVKDFWDASKVKALGHYGNTFSMTNQGLAITAKHWRHKADLNAGLIRLNCSIGSDSSQETGIYLTYDADADVYHRIRIHQLCDMSQINFNDWKEERSREPILIRANNYSDRLMCSSIFSLDYPEPISIVAKYIATFSHSVVKKITRLLDGDSRRSLVRGLQEGELCIEPNRVVFINVELDDEGTRWKFDVIISLSKSCFPRVGILGRERELWERPGDPLGEELDMYEALAGHVQFTPSSDPTYPAVAVETTENLVVGVHLLPKPPRERSRNLRRDNGVREYVLRISVGRRDEESLRRNTRHWSPEEREDTRKRRRIS</sequence>
<proteinExistence type="predicted"/>
<keyword evidence="4" id="KW-1185">Reference proteome</keyword>
<evidence type="ECO:0000313" key="4">
    <source>
        <dbReference type="Proteomes" id="UP000287972"/>
    </source>
</evidence>
<evidence type="ECO:0000256" key="1">
    <source>
        <dbReference type="SAM" id="MobiDB-lite"/>
    </source>
</evidence>
<dbReference type="AlphaFoldDB" id="A0A428SHS8"/>
<dbReference type="Pfam" id="PF06985">
    <property type="entry name" value="HET"/>
    <property type="match status" value="1"/>
</dbReference>
<feature type="region of interest" description="Disordered" evidence="1">
    <location>
        <begin position="624"/>
        <end position="647"/>
    </location>
</feature>
<evidence type="ECO:0000313" key="3">
    <source>
        <dbReference type="EMBL" id="RSL89342.1"/>
    </source>
</evidence>
<dbReference type="EMBL" id="NKCL01000016">
    <property type="protein sequence ID" value="RSL89342.1"/>
    <property type="molecule type" value="Genomic_DNA"/>
</dbReference>
<name>A0A428SHS8_9HYPO</name>
<comment type="caution">
    <text evidence="3">The sequence shown here is derived from an EMBL/GenBank/DDBJ whole genome shotgun (WGS) entry which is preliminary data.</text>
</comment>
<accession>A0A428SHS8</accession>
<dbReference type="Proteomes" id="UP000287972">
    <property type="component" value="Unassembled WGS sequence"/>
</dbReference>
<feature type="domain" description="Heterokaryon incompatibility" evidence="2">
    <location>
        <begin position="24"/>
        <end position="172"/>
    </location>
</feature>
<evidence type="ECO:0000259" key="2">
    <source>
        <dbReference type="Pfam" id="PF06985"/>
    </source>
</evidence>
<protein>
    <recommendedName>
        <fullName evidence="2">Heterokaryon incompatibility domain-containing protein</fullName>
    </recommendedName>
</protein>
<dbReference type="PANTHER" id="PTHR10622:SF10">
    <property type="entry name" value="HET DOMAIN-CONTAINING PROTEIN"/>
    <property type="match status" value="1"/>
</dbReference>
<reference evidence="3 4" key="1">
    <citation type="submission" date="2017-06" db="EMBL/GenBank/DDBJ databases">
        <title>Comparative genomic analysis of Ambrosia Fusariam Clade fungi.</title>
        <authorList>
            <person name="Stajich J.E."/>
            <person name="Carrillo J."/>
            <person name="Kijimoto T."/>
            <person name="Eskalen A."/>
            <person name="O'Donnell K."/>
            <person name="Kasson M."/>
        </authorList>
    </citation>
    <scope>NUCLEOTIDE SEQUENCE [LARGE SCALE GENOMIC DNA]</scope>
    <source>
        <strain evidence="3 4">NRRL62606</strain>
    </source>
</reference>